<name>A0A2Z6R7K5_9GLOM</name>
<accession>A0A2Z6R7K5</accession>
<dbReference type="OrthoDB" id="298084at2759"/>
<reference evidence="2 4" key="1">
    <citation type="submission" date="2017-11" db="EMBL/GenBank/DDBJ databases">
        <title>The genome of Rhizophagus clarus HR1 reveals common genetic basis of auxotrophy among arbuscular mycorrhizal fungi.</title>
        <authorList>
            <person name="Kobayashi Y."/>
        </authorList>
    </citation>
    <scope>NUCLEOTIDE SEQUENCE [LARGE SCALE GENOMIC DNA]</scope>
    <source>
        <strain evidence="2 4">HR1</strain>
    </source>
</reference>
<dbReference type="Pfam" id="PF00651">
    <property type="entry name" value="BTB"/>
    <property type="match status" value="1"/>
</dbReference>
<evidence type="ECO:0000313" key="3">
    <source>
        <dbReference type="EMBL" id="GES81798.1"/>
    </source>
</evidence>
<dbReference type="InterPro" id="IPR051481">
    <property type="entry name" value="BTB-POZ/Galectin-3-binding"/>
</dbReference>
<protein>
    <recommendedName>
        <fullName evidence="1">BTB domain-containing protein</fullName>
    </recommendedName>
</protein>
<dbReference type="PROSITE" id="PS50097">
    <property type="entry name" value="BTB"/>
    <property type="match status" value="1"/>
</dbReference>
<dbReference type="AlphaFoldDB" id="A0A2Z6R7K5"/>
<dbReference type="PANTHER" id="PTHR24410">
    <property type="entry name" value="HL07962P-RELATED"/>
    <property type="match status" value="1"/>
</dbReference>
<dbReference type="Proteomes" id="UP000615446">
    <property type="component" value="Unassembled WGS sequence"/>
</dbReference>
<evidence type="ECO:0000313" key="2">
    <source>
        <dbReference type="EMBL" id="GBB93714.1"/>
    </source>
</evidence>
<comment type="caution">
    <text evidence="2">The sequence shown here is derived from an EMBL/GenBank/DDBJ whole genome shotgun (WGS) entry which is preliminary data.</text>
</comment>
<feature type="domain" description="BTB" evidence="1">
    <location>
        <begin position="23"/>
        <end position="96"/>
    </location>
</feature>
<dbReference type="SUPFAM" id="SSF54695">
    <property type="entry name" value="POZ domain"/>
    <property type="match status" value="1"/>
</dbReference>
<dbReference type="CDD" id="cd18186">
    <property type="entry name" value="BTB_POZ_ZBTB_KLHL-like"/>
    <property type="match status" value="1"/>
</dbReference>
<dbReference type="PANTHER" id="PTHR24410:SF23">
    <property type="entry name" value="BTB DOMAIN-CONTAINING PROTEIN-RELATED"/>
    <property type="match status" value="1"/>
</dbReference>
<dbReference type="EMBL" id="BLAL01000058">
    <property type="protein sequence ID" value="GES81798.1"/>
    <property type="molecule type" value="Genomic_DNA"/>
</dbReference>
<evidence type="ECO:0000259" key="1">
    <source>
        <dbReference type="PROSITE" id="PS50097"/>
    </source>
</evidence>
<evidence type="ECO:0000313" key="4">
    <source>
        <dbReference type="Proteomes" id="UP000247702"/>
    </source>
</evidence>
<dbReference type="SMART" id="SM00225">
    <property type="entry name" value="BTB"/>
    <property type="match status" value="1"/>
</dbReference>
<dbReference type="Gene3D" id="3.30.710.10">
    <property type="entry name" value="Potassium Channel Kv1.1, Chain A"/>
    <property type="match status" value="1"/>
</dbReference>
<sequence length="486" mass="58584">MGRNFEYGVLNSITLMLNDADDYNVIIQVGKDQNTKEFHAHSNILRARSQYFNKAFLNNLFTKKNEMIIFNMENITSKVFELILKYIYTAKLSLTYQDDKDIFDLLLASDELLFEELIDYIQDYLTNQSTSIWIRQNLLFVLRSVFKREKYKKLQDFCFSFVIPQFFITTDKYSSSDKDILYYFLERRKFRVLHAEEVVVWDLLIKWGINQIPELVIKNNQNEWTNKNYEDLKNTLSDFIPLIMMLEINSEDFYYKVRPYKPIIPSNIYEEAMAHYLVEQHKFVLRSHHKDTPVRPHIIMTKMVKLGLVDEIIDKIIDSIDEEFVPKHKFKRFKLIYRGSRDGIDDNSFKDRCLYGAESLVLIKVQESSKIFVGYSFRGFDLYRDDLINDYDRRDSDKILLLNDKYDNIHDRVNYFYDTSLCIINRKLHVKTVKKTYYECEYYNREDWVTANIYTIEEIEVFINLRHEHDEWVDDIDYNYSAHFNF</sequence>
<dbReference type="Proteomes" id="UP000247702">
    <property type="component" value="Unassembled WGS sequence"/>
</dbReference>
<gene>
    <name evidence="3" type="ORF">RCL2_000903700</name>
    <name evidence="2" type="ORF">RclHR1_02220009</name>
</gene>
<keyword evidence="4" id="KW-1185">Reference proteome</keyword>
<organism evidence="2 4">
    <name type="scientific">Rhizophagus clarus</name>
    <dbReference type="NCBI Taxonomy" id="94130"/>
    <lineage>
        <taxon>Eukaryota</taxon>
        <taxon>Fungi</taxon>
        <taxon>Fungi incertae sedis</taxon>
        <taxon>Mucoromycota</taxon>
        <taxon>Glomeromycotina</taxon>
        <taxon>Glomeromycetes</taxon>
        <taxon>Glomerales</taxon>
        <taxon>Glomeraceae</taxon>
        <taxon>Rhizophagus</taxon>
    </lineage>
</organism>
<dbReference type="InterPro" id="IPR011333">
    <property type="entry name" value="SKP1/BTB/POZ_sf"/>
</dbReference>
<proteinExistence type="predicted"/>
<dbReference type="EMBL" id="BEXD01001358">
    <property type="protein sequence ID" value="GBB93714.1"/>
    <property type="molecule type" value="Genomic_DNA"/>
</dbReference>
<dbReference type="InterPro" id="IPR000210">
    <property type="entry name" value="BTB/POZ_dom"/>
</dbReference>
<reference evidence="3" key="2">
    <citation type="submission" date="2019-10" db="EMBL/GenBank/DDBJ databases">
        <title>Conservation and host-specific expression of non-tandemly repeated heterogenous ribosome RNA gene in arbuscular mycorrhizal fungi.</title>
        <authorList>
            <person name="Maeda T."/>
            <person name="Kobayashi Y."/>
            <person name="Nakagawa T."/>
            <person name="Ezawa T."/>
            <person name="Yamaguchi K."/>
            <person name="Bino T."/>
            <person name="Nishimoto Y."/>
            <person name="Shigenobu S."/>
            <person name="Kawaguchi M."/>
        </authorList>
    </citation>
    <scope>NUCLEOTIDE SEQUENCE</scope>
    <source>
        <strain evidence="3">HR1</strain>
    </source>
</reference>